<dbReference type="AlphaFoldDB" id="U7QKF6"/>
<dbReference type="InterPro" id="IPR050680">
    <property type="entry name" value="YpeA/RimI_acetyltransf"/>
</dbReference>
<evidence type="ECO:0000313" key="7">
    <source>
        <dbReference type="Proteomes" id="UP000017127"/>
    </source>
</evidence>
<proteinExistence type="inferred from homology"/>
<dbReference type="PANTHER" id="PTHR43420">
    <property type="entry name" value="ACETYLTRANSFERASE"/>
    <property type="match status" value="1"/>
</dbReference>
<keyword evidence="7" id="KW-1185">Reference proteome</keyword>
<dbReference type="GO" id="GO:0008080">
    <property type="term" value="F:N-acetyltransferase activity"/>
    <property type="evidence" value="ECO:0007669"/>
    <property type="project" value="InterPro"/>
</dbReference>
<comment type="caution">
    <text evidence="6">The sequence shown here is derived from an EMBL/GenBank/DDBJ whole genome shotgun (WGS) entry which is preliminary data.</text>
</comment>
<evidence type="ECO:0000256" key="3">
    <source>
        <dbReference type="ARBA" id="ARBA00022679"/>
    </source>
</evidence>
<dbReference type="InterPro" id="IPR016181">
    <property type="entry name" value="Acyl_CoA_acyltransferase"/>
</dbReference>
<dbReference type="NCBIfam" id="TIGR01575">
    <property type="entry name" value="rimI"/>
    <property type="match status" value="1"/>
</dbReference>
<dbReference type="EC" id="2.3.1.128" evidence="6"/>
<name>U7QKF6_9CYAN</name>
<dbReference type="PATRIC" id="fig|1348334.3.peg.3032"/>
<dbReference type="InterPro" id="IPR006464">
    <property type="entry name" value="AcTrfase_RimI/Ard1"/>
</dbReference>
<evidence type="ECO:0000256" key="1">
    <source>
        <dbReference type="ARBA" id="ARBA00005395"/>
    </source>
</evidence>
<gene>
    <name evidence="6" type="primary">rimI</name>
    <name evidence="6" type="ORF">M595_3131</name>
</gene>
<protein>
    <submittedName>
        <fullName evidence="6">Ribosomal-protein-alanine acetyltransferase</fullName>
        <ecNumber evidence="6">2.3.1.128</ecNumber>
    </submittedName>
</protein>
<reference evidence="6 7" key="1">
    <citation type="journal article" date="2013" name="Front. Microbiol.">
        <title>Comparative genomic analyses of the cyanobacterium, Lyngbya aestuarii BL J, a powerful hydrogen producer.</title>
        <authorList>
            <person name="Kothari A."/>
            <person name="Vaughn M."/>
            <person name="Garcia-Pichel F."/>
        </authorList>
    </citation>
    <scope>NUCLEOTIDE SEQUENCE [LARGE SCALE GENOMIC DNA]</scope>
    <source>
        <strain evidence="6 7">BL J</strain>
    </source>
</reference>
<dbReference type="Pfam" id="PF00583">
    <property type="entry name" value="Acetyltransf_1"/>
    <property type="match status" value="1"/>
</dbReference>
<dbReference type="OrthoDB" id="9794566at2"/>
<evidence type="ECO:0000313" key="6">
    <source>
        <dbReference type="EMBL" id="ERT06886.1"/>
    </source>
</evidence>
<dbReference type="PROSITE" id="PS51186">
    <property type="entry name" value="GNAT"/>
    <property type="match status" value="1"/>
</dbReference>
<keyword evidence="4 6" id="KW-0012">Acyltransferase</keyword>
<organism evidence="6 7">
    <name type="scientific">Lyngbya aestuarii BL J</name>
    <dbReference type="NCBI Taxonomy" id="1348334"/>
    <lineage>
        <taxon>Bacteria</taxon>
        <taxon>Bacillati</taxon>
        <taxon>Cyanobacteriota</taxon>
        <taxon>Cyanophyceae</taxon>
        <taxon>Oscillatoriophycideae</taxon>
        <taxon>Oscillatoriales</taxon>
        <taxon>Microcoleaceae</taxon>
        <taxon>Lyngbya</taxon>
    </lineage>
</organism>
<evidence type="ECO:0000256" key="2">
    <source>
        <dbReference type="ARBA" id="ARBA00022490"/>
    </source>
</evidence>
<keyword evidence="3 6" id="KW-0808">Transferase</keyword>
<dbReference type="SUPFAM" id="SSF55729">
    <property type="entry name" value="Acyl-CoA N-acyltransferases (Nat)"/>
    <property type="match status" value="1"/>
</dbReference>
<feature type="domain" description="N-acetyltransferase" evidence="5">
    <location>
        <begin position="4"/>
        <end position="173"/>
    </location>
</feature>
<evidence type="ECO:0000259" key="5">
    <source>
        <dbReference type="PROSITE" id="PS51186"/>
    </source>
</evidence>
<dbReference type="Gene3D" id="3.40.630.30">
    <property type="match status" value="1"/>
</dbReference>
<dbReference type="RefSeq" id="WP_023066923.1">
    <property type="nucleotide sequence ID" value="NZ_AUZM01000029.1"/>
</dbReference>
<comment type="similarity">
    <text evidence="1">Belongs to the acetyltransferase family. RimI subfamily.</text>
</comment>
<evidence type="ECO:0000256" key="4">
    <source>
        <dbReference type="ARBA" id="ARBA00023315"/>
    </source>
</evidence>
<dbReference type="PANTHER" id="PTHR43420:SF44">
    <property type="entry name" value="ACETYLTRANSFERASE YPEA"/>
    <property type="match status" value="1"/>
</dbReference>
<dbReference type="EMBL" id="AUZM01000029">
    <property type="protein sequence ID" value="ERT06886.1"/>
    <property type="molecule type" value="Genomic_DNA"/>
</dbReference>
<keyword evidence="2" id="KW-0963">Cytoplasm</keyword>
<accession>U7QKF6</accession>
<dbReference type="InterPro" id="IPR000182">
    <property type="entry name" value="GNAT_dom"/>
</dbReference>
<dbReference type="Proteomes" id="UP000017127">
    <property type="component" value="Unassembled WGS sequence"/>
</dbReference>
<sequence length="201" mass="23017">MVWLELQSLTSEQLPAAVELDQQCLGGLWTQSGYQRELDSPNSDLLAWVVVEDGATPTVRGQNLRFEVQDSPLRPEQTLVGVGCLWAILEEAHITLLLIHPDYQGQGLGQGLLYALLKSAWHRQLERATLEVRVSNDKALALYRKFGFKEAGRRHHYYSDTGEDALILWRSGLQHREFSRTLGSWYQQICDRSRQPYSKKH</sequence>